<dbReference type="AlphaFoldDB" id="A0AAE7B158"/>
<evidence type="ECO:0000259" key="7">
    <source>
        <dbReference type="Pfam" id="PF07195"/>
    </source>
</evidence>
<dbReference type="Pfam" id="PF07195">
    <property type="entry name" value="FliD_C"/>
    <property type="match status" value="1"/>
</dbReference>
<reference evidence="8 9" key="1">
    <citation type="submission" date="2018-07" db="EMBL/GenBank/DDBJ databases">
        <title>Identification of phenol metabolism pathways in Arcobacter.</title>
        <authorList>
            <person name="Miller W.G."/>
            <person name="Yee E."/>
            <person name="Bono J.L."/>
        </authorList>
    </citation>
    <scope>NUCLEOTIDE SEQUENCE [LARGE SCALE GENOMIC DNA]</scope>
    <source>
        <strain evidence="8 9">W63</strain>
    </source>
</reference>
<evidence type="ECO:0000256" key="4">
    <source>
        <dbReference type="ARBA" id="ARBA00023143"/>
    </source>
</evidence>
<sequence>MASGILGLGMGQAASLNSDLIEKLKTAERKSTVEPIEKRIENITSEKEVFTSISNKVSELLESIKPFDLFVSGGVTAFEQKSATTSGDSVTFDAADIKALKKGFTSVEVTQLAQKDVYQSNTVSSATKDAVINAGELVINGETFDTTNMTYAQLADSINAKTGMSASLEQVGTDSFRLVIKSEDTGLENNLNISGAASQALGYTTDGTTVNSTNHILEAKNMIAKVDGVEYNVSTNNITVDGLKITANKVGTSTINVVEDNSQVENQMKNFVTKYNELVALVDSEVFSVDSKIADKSSIRDVVNQIKAKLFGSYGEDGNKSVFNYGIELDKYGGLSIDSKKFNEAVQNDMAGLKDLFLGSAENKGLGTTIKESLDDMNFTGGALSTYESGMSAREVSLNSEKEKAEKALNAKYEQLALQFSAYGSLINQMESSFSGLKMLIQQSTSSN</sequence>
<proteinExistence type="inferred from homology"/>
<dbReference type="PANTHER" id="PTHR30288:SF0">
    <property type="entry name" value="FLAGELLAR HOOK-ASSOCIATED PROTEIN 2"/>
    <property type="match status" value="1"/>
</dbReference>
<keyword evidence="8" id="KW-0969">Cilium</keyword>
<organism evidence="8 9">
    <name type="scientific">Arcobacter aquimarinus</name>
    <dbReference type="NCBI Taxonomy" id="1315211"/>
    <lineage>
        <taxon>Bacteria</taxon>
        <taxon>Pseudomonadati</taxon>
        <taxon>Campylobacterota</taxon>
        <taxon>Epsilonproteobacteria</taxon>
        <taxon>Campylobacterales</taxon>
        <taxon>Arcobacteraceae</taxon>
        <taxon>Arcobacter</taxon>
    </lineage>
</organism>
<dbReference type="Pfam" id="PF02465">
    <property type="entry name" value="FliD_N"/>
    <property type="match status" value="1"/>
</dbReference>
<keyword evidence="4 5" id="KW-0975">Bacterial flagellum</keyword>
<evidence type="ECO:0000313" key="9">
    <source>
        <dbReference type="Proteomes" id="UP000502065"/>
    </source>
</evidence>
<comment type="subunit">
    <text evidence="2 5">Homopentamer.</text>
</comment>
<evidence type="ECO:0000256" key="3">
    <source>
        <dbReference type="ARBA" id="ARBA00023054"/>
    </source>
</evidence>
<feature type="domain" description="Flagellar hook-associated protein 2 C-terminal" evidence="7">
    <location>
        <begin position="219"/>
        <end position="431"/>
    </location>
</feature>
<keyword evidence="8" id="KW-0966">Cell projection</keyword>
<dbReference type="InterPro" id="IPR040026">
    <property type="entry name" value="FliD"/>
</dbReference>
<dbReference type="GO" id="GO:0007155">
    <property type="term" value="P:cell adhesion"/>
    <property type="evidence" value="ECO:0007669"/>
    <property type="project" value="InterPro"/>
</dbReference>
<keyword evidence="8" id="KW-0282">Flagellum</keyword>
<name>A0AAE7B158_9BACT</name>
<dbReference type="RefSeq" id="WP_129094488.1">
    <property type="nucleotide sequence ID" value="NZ_CBCSAE010000001.1"/>
</dbReference>
<evidence type="ECO:0000256" key="5">
    <source>
        <dbReference type="RuleBase" id="RU362066"/>
    </source>
</evidence>
<evidence type="ECO:0000256" key="1">
    <source>
        <dbReference type="ARBA" id="ARBA00009764"/>
    </source>
</evidence>
<evidence type="ECO:0000256" key="2">
    <source>
        <dbReference type="ARBA" id="ARBA00011255"/>
    </source>
</evidence>
<comment type="subcellular location">
    <subcellularLocation>
        <location evidence="5">Secreted</location>
    </subcellularLocation>
    <subcellularLocation>
        <location evidence="5">Bacterial flagellum</location>
    </subcellularLocation>
</comment>
<keyword evidence="9" id="KW-1185">Reference proteome</keyword>
<accession>A0AAE7B158</accession>
<dbReference type="Proteomes" id="UP000502065">
    <property type="component" value="Chromosome"/>
</dbReference>
<dbReference type="GO" id="GO:0005576">
    <property type="term" value="C:extracellular region"/>
    <property type="evidence" value="ECO:0007669"/>
    <property type="project" value="UniProtKB-SubCell"/>
</dbReference>
<dbReference type="InterPro" id="IPR003481">
    <property type="entry name" value="FliD_N"/>
</dbReference>
<feature type="domain" description="Flagellar hook-associated protein 2 N-terminal" evidence="6">
    <location>
        <begin position="18"/>
        <end position="116"/>
    </location>
</feature>
<protein>
    <recommendedName>
        <fullName evidence="5">Flagellar hook-associated protein 2</fullName>
        <shortName evidence="5">HAP2</shortName>
    </recommendedName>
    <alternativeName>
        <fullName evidence="5">Flagellar cap protein</fullName>
    </alternativeName>
</protein>
<comment type="function">
    <text evidence="5">Required for morphogenesis and for the elongation of the flagellar filament by facilitating polymerization of the flagellin monomers at the tip of growing filament. Forms a capping structure, which prevents flagellin subunits (transported through the central channel of the flagellum) from leaking out without polymerization at the distal end.</text>
</comment>
<dbReference type="InterPro" id="IPR010809">
    <property type="entry name" value="FliD_C"/>
</dbReference>
<dbReference type="PANTHER" id="PTHR30288">
    <property type="entry name" value="FLAGELLAR CAP/ASSEMBLY PROTEIN FLID"/>
    <property type="match status" value="1"/>
</dbReference>
<evidence type="ECO:0000259" key="6">
    <source>
        <dbReference type="Pfam" id="PF02465"/>
    </source>
</evidence>
<dbReference type="GO" id="GO:0009424">
    <property type="term" value="C:bacterial-type flagellum hook"/>
    <property type="evidence" value="ECO:0007669"/>
    <property type="project" value="UniProtKB-UniRule"/>
</dbReference>
<keyword evidence="3" id="KW-0175">Coiled coil</keyword>
<keyword evidence="5" id="KW-0964">Secreted</keyword>
<comment type="similarity">
    <text evidence="1 5">Belongs to the FliD family.</text>
</comment>
<gene>
    <name evidence="8" type="primary">fliD</name>
    <name evidence="8" type="ORF">AAQM_0278</name>
</gene>
<dbReference type="GO" id="GO:0071973">
    <property type="term" value="P:bacterial-type flagellum-dependent cell motility"/>
    <property type="evidence" value="ECO:0007669"/>
    <property type="project" value="TreeGrafter"/>
</dbReference>
<dbReference type="EMBL" id="CP030944">
    <property type="protein sequence ID" value="QKE25051.1"/>
    <property type="molecule type" value="Genomic_DNA"/>
</dbReference>
<evidence type="ECO:0000313" key="8">
    <source>
        <dbReference type="EMBL" id="QKE25051.1"/>
    </source>
</evidence>
<dbReference type="GO" id="GO:0009421">
    <property type="term" value="C:bacterial-type flagellum filament cap"/>
    <property type="evidence" value="ECO:0007669"/>
    <property type="project" value="InterPro"/>
</dbReference>
<dbReference type="KEGG" id="aaqi:AAQM_0278"/>